<name>A0A8B6M9C9_METTU</name>
<evidence type="ECO:0000256" key="1">
    <source>
        <dbReference type="SAM" id="MobiDB-lite"/>
    </source>
</evidence>
<feature type="region of interest" description="Disordered" evidence="1">
    <location>
        <begin position="48"/>
        <end position="78"/>
    </location>
</feature>
<feature type="region of interest" description="Disordered" evidence="1">
    <location>
        <begin position="213"/>
        <end position="232"/>
    </location>
</feature>
<dbReference type="AlphaFoldDB" id="A0A8B6M9C9"/>
<protein>
    <recommendedName>
        <fullName evidence="4">Helix-turn-helix domain-containing protein</fullName>
    </recommendedName>
</protein>
<organism evidence="2 3">
    <name type="scientific">Methylocella tundrae</name>
    <dbReference type="NCBI Taxonomy" id="227605"/>
    <lineage>
        <taxon>Bacteria</taxon>
        <taxon>Pseudomonadati</taxon>
        <taxon>Pseudomonadota</taxon>
        <taxon>Alphaproteobacteria</taxon>
        <taxon>Hyphomicrobiales</taxon>
        <taxon>Beijerinckiaceae</taxon>
        <taxon>Methylocella</taxon>
    </lineage>
</organism>
<dbReference type="EMBL" id="CABFMQ020000099">
    <property type="protein sequence ID" value="VTZ51607.1"/>
    <property type="molecule type" value="Genomic_DNA"/>
</dbReference>
<evidence type="ECO:0000313" key="2">
    <source>
        <dbReference type="EMBL" id="VTZ51607.1"/>
    </source>
</evidence>
<gene>
    <name evidence="2" type="ORF">MPC4_400008</name>
</gene>
<accession>A0A8B6M9C9</accession>
<comment type="caution">
    <text evidence="2">The sequence shown here is derived from an EMBL/GenBank/DDBJ whole genome shotgun (WGS) entry which is preliminary data.</text>
</comment>
<keyword evidence="3" id="KW-1185">Reference proteome</keyword>
<dbReference type="Proteomes" id="UP000485880">
    <property type="component" value="Unassembled WGS sequence"/>
</dbReference>
<sequence length="232" mass="25128">MFIEEIRRAVQAAPRNDLPRLAGIVWKGWGAGAIGDSEAQELAETIEARKALPPPAKAATGRRCGSSPRSGKSLERRRRWCASGKLPPQLAARFTQAERSVLAVVAVEAMKRGDCRLTIGHIAALAGVCATSVRNAIREAKRAGALTIEERRLTAFRSDTNIVRIVAPEWRTWLRLKSGQGGGCKFVQRTNTVSPISVSKLSSSGFKEAIEERNRKVQANESPPGQPKKGPA</sequence>
<proteinExistence type="predicted"/>
<reference evidence="2 3" key="1">
    <citation type="submission" date="2019-05" db="EMBL/GenBank/DDBJ databases">
        <authorList>
            <person name="Farhan Ul Haque M."/>
        </authorList>
    </citation>
    <scope>NUCLEOTIDE SEQUENCE [LARGE SCALE GENOMIC DNA]</scope>
    <source>
        <strain evidence="2">2</strain>
    </source>
</reference>
<evidence type="ECO:0000313" key="3">
    <source>
        <dbReference type="Proteomes" id="UP000485880"/>
    </source>
</evidence>
<evidence type="ECO:0008006" key="4">
    <source>
        <dbReference type="Google" id="ProtNLM"/>
    </source>
</evidence>